<keyword evidence="2" id="KW-0813">Transport</keyword>
<dbReference type="Pfam" id="PF00027">
    <property type="entry name" value="cNMP_binding"/>
    <property type="match status" value="1"/>
</dbReference>
<feature type="compositionally biased region" description="Polar residues" evidence="12">
    <location>
        <begin position="104"/>
        <end position="113"/>
    </location>
</feature>
<dbReference type="SMART" id="SM00100">
    <property type="entry name" value="cNMP"/>
    <property type="match status" value="1"/>
</dbReference>
<dbReference type="GO" id="GO:0005886">
    <property type="term" value="C:plasma membrane"/>
    <property type="evidence" value="ECO:0007669"/>
    <property type="project" value="TreeGrafter"/>
</dbReference>
<dbReference type="PRINTS" id="PR01463">
    <property type="entry name" value="EAGCHANLFMLY"/>
</dbReference>
<dbReference type="CDD" id="cd00038">
    <property type="entry name" value="CAP_ED"/>
    <property type="match status" value="1"/>
</dbReference>
<feature type="transmembrane region" description="Helical" evidence="13">
    <location>
        <begin position="392"/>
        <end position="412"/>
    </location>
</feature>
<comment type="caution">
    <text evidence="15">The sequence shown here is derived from an EMBL/GenBank/DDBJ whole genome shotgun (WGS) entry which is preliminary data.</text>
</comment>
<feature type="transmembrane region" description="Helical" evidence="13">
    <location>
        <begin position="419"/>
        <end position="443"/>
    </location>
</feature>
<reference evidence="15 16" key="1">
    <citation type="journal article" date="2024" name="Nat. Commun.">
        <title>Phylogenomics reveals the evolutionary origins of lichenization in chlorophyte algae.</title>
        <authorList>
            <person name="Puginier C."/>
            <person name="Libourel C."/>
            <person name="Otte J."/>
            <person name="Skaloud P."/>
            <person name="Haon M."/>
            <person name="Grisel S."/>
            <person name="Petersen M."/>
            <person name="Berrin J.G."/>
            <person name="Delaux P.M."/>
            <person name="Dal Grande F."/>
            <person name="Keller J."/>
        </authorList>
    </citation>
    <scope>NUCLEOTIDE SEQUENCE [LARGE SCALE GENOMIC DNA]</scope>
    <source>
        <strain evidence="15 16">SAG 2043</strain>
    </source>
</reference>
<evidence type="ECO:0000256" key="1">
    <source>
        <dbReference type="ARBA" id="ARBA00004141"/>
    </source>
</evidence>
<dbReference type="PANTHER" id="PTHR10217">
    <property type="entry name" value="VOLTAGE AND LIGAND GATED POTASSIUM CHANNEL"/>
    <property type="match status" value="1"/>
</dbReference>
<dbReference type="GO" id="GO:0042391">
    <property type="term" value="P:regulation of membrane potential"/>
    <property type="evidence" value="ECO:0007669"/>
    <property type="project" value="TreeGrafter"/>
</dbReference>
<dbReference type="AlphaFoldDB" id="A0AAW1QS90"/>
<keyword evidence="4 13" id="KW-0812">Transmembrane</keyword>
<keyword evidence="16" id="KW-1185">Reference proteome</keyword>
<dbReference type="GO" id="GO:0034702">
    <property type="term" value="C:monoatomic ion channel complex"/>
    <property type="evidence" value="ECO:0007669"/>
    <property type="project" value="UniProtKB-KW"/>
</dbReference>
<dbReference type="Gene3D" id="1.10.287.630">
    <property type="entry name" value="Helix hairpin bin"/>
    <property type="match status" value="1"/>
</dbReference>
<dbReference type="SUPFAM" id="SSF81324">
    <property type="entry name" value="Voltage-gated potassium channels"/>
    <property type="match status" value="1"/>
</dbReference>
<feature type="domain" description="Cyclic nucleotide-binding" evidence="14">
    <location>
        <begin position="523"/>
        <end position="622"/>
    </location>
</feature>
<evidence type="ECO:0000256" key="9">
    <source>
        <dbReference type="ARBA" id="ARBA00023065"/>
    </source>
</evidence>
<keyword evidence="10 13" id="KW-0472">Membrane</keyword>
<keyword evidence="5" id="KW-0631">Potassium channel</keyword>
<dbReference type="Gene3D" id="2.60.120.10">
    <property type="entry name" value="Jelly Rolls"/>
    <property type="match status" value="1"/>
</dbReference>
<keyword evidence="9" id="KW-0406">Ion transport</keyword>
<gene>
    <name evidence="15" type="ORF">WJX72_009567</name>
</gene>
<keyword evidence="3" id="KW-0633">Potassium transport</keyword>
<evidence type="ECO:0000256" key="10">
    <source>
        <dbReference type="ARBA" id="ARBA00023136"/>
    </source>
</evidence>
<evidence type="ECO:0000256" key="13">
    <source>
        <dbReference type="SAM" id="Phobius"/>
    </source>
</evidence>
<dbReference type="Gene3D" id="1.10.287.70">
    <property type="match status" value="1"/>
</dbReference>
<comment type="subcellular location">
    <subcellularLocation>
        <location evidence="1">Membrane</location>
        <topology evidence="1">Multi-pass membrane protein</topology>
    </subcellularLocation>
</comment>
<keyword evidence="11" id="KW-0407">Ion channel</keyword>
<evidence type="ECO:0000256" key="12">
    <source>
        <dbReference type="SAM" id="MobiDB-lite"/>
    </source>
</evidence>
<feature type="transmembrane region" description="Helical" evidence="13">
    <location>
        <begin position="352"/>
        <end position="372"/>
    </location>
</feature>
<accession>A0AAW1QS90</accession>
<feature type="transmembrane region" description="Helical" evidence="13">
    <location>
        <begin position="220"/>
        <end position="240"/>
    </location>
</feature>
<evidence type="ECO:0000256" key="2">
    <source>
        <dbReference type="ARBA" id="ARBA00022448"/>
    </source>
</evidence>
<dbReference type="Pfam" id="PF00520">
    <property type="entry name" value="Ion_trans"/>
    <property type="match status" value="1"/>
</dbReference>
<evidence type="ECO:0000256" key="6">
    <source>
        <dbReference type="ARBA" id="ARBA00022882"/>
    </source>
</evidence>
<dbReference type="InterPro" id="IPR003938">
    <property type="entry name" value="K_chnl_volt-dep_EAG/ELK/ERG"/>
</dbReference>
<dbReference type="GO" id="GO:0005249">
    <property type="term" value="F:voltage-gated potassium channel activity"/>
    <property type="evidence" value="ECO:0007669"/>
    <property type="project" value="InterPro"/>
</dbReference>
<feature type="transmembrane region" description="Helical" evidence="13">
    <location>
        <begin position="252"/>
        <end position="274"/>
    </location>
</feature>
<evidence type="ECO:0000313" key="15">
    <source>
        <dbReference type="EMBL" id="KAK9824343.1"/>
    </source>
</evidence>
<dbReference type="Proteomes" id="UP001489004">
    <property type="component" value="Unassembled WGS sequence"/>
</dbReference>
<keyword evidence="7" id="KW-0630">Potassium</keyword>
<dbReference type="EMBL" id="JALJOR010000002">
    <property type="protein sequence ID" value="KAK9824343.1"/>
    <property type="molecule type" value="Genomic_DNA"/>
</dbReference>
<feature type="region of interest" description="Disordered" evidence="12">
    <location>
        <begin position="1"/>
        <end position="137"/>
    </location>
</feature>
<dbReference type="InterPro" id="IPR050818">
    <property type="entry name" value="KCNH_animal-type"/>
</dbReference>
<protein>
    <recommendedName>
        <fullName evidence="14">Cyclic nucleotide-binding domain-containing protein</fullName>
    </recommendedName>
</protein>
<proteinExistence type="predicted"/>
<evidence type="ECO:0000259" key="14">
    <source>
        <dbReference type="PROSITE" id="PS50042"/>
    </source>
</evidence>
<dbReference type="InterPro" id="IPR014710">
    <property type="entry name" value="RmlC-like_jellyroll"/>
</dbReference>
<feature type="region of interest" description="Disordered" evidence="12">
    <location>
        <begin position="154"/>
        <end position="187"/>
    </location>
</feature>
<keyword evidence="6" id="KW-0851">Voltage-gated channel</keyword>
<evidence type="ECO:0000256" key="3">
    <source>
        <dbReference type="ARBA" id="ARBA00022538"/>
    </source>
</evidence>
<keyword evidence="8 13" id="KW-1133">Transmembrane helix</keyword>
<dbReference type="InterPro" id="IPR000595">
    <property type="entry name" value="cNMP-bd_dom"/>
</dbReference>
<dbReference type="InterPro" id="IPR005821">
    <property type="entry name" value="Ion_trans_dom"/>
</dbReference>
<evidence type="ECO:0000256" key="5">
    <source>
        <dbReference type="ARBA" id="ARBA00022826"/>
    </source>
</evidence>
<evidence type="ECO:0000313" key="16">
    <source>
        <dbReference type="Proteomes" id="UP001489004"/>
    </source>
</evidence>
<evidence type="ECO:0000256" key="11">
    <source>
        <dbReference type="ARBA" id="ARBA00023303"/>
    </source>
</evidence>
<organism evidence="15 16">
    <name type="scientific">[Myrmecia] bisecta</name>
    <dbReference type="NCBI Taxonomy" id="41462"/>
    <lineage>
        <taxon>Eukaryota</taxon>
        <taxon>Viridiplantae</taxon>
        <taxon>Chlorophyta</taxon>
        <taxon>core chlorophytes</taxon>
        <taxon>Trebouxiophyceae</taxon>
        <taxon>Trebouxiales</taxon>
        <taxon>Trebouxiaceae</taxon>
        <taxon>Myrmecia</taxon>
    </lineage>
</organism>
<dbReference type="InterPro" id="IPR018490">
    <property type="entry name" value="cNMP-bd_dom_sf"/>
</dbReference>
<dbReference type="PANTHER" id="PTHR10217:SF435">
    <property type="entry name" value="POTASSIUM VOLTAGE-GATED CHANNEL PROTEIN EAG"/>
    <property type="match status" value="1"/>
</dbReference>
<evidence type="ECO:0000256" key="7">
    <source>
        <dbReference type="ARBA" id="ARBA00022958"/>
    </source>
</evidence>
<evidence type="ECO:0000256" key="4">
    <source>
        <dbReference type="ARBA" id="ARBA00022692"/>
    </source>
</evidence>
<evidence type="ECO:0000256" key="8">
    <source>
        <dbReference type="ARBA" id="ARBA00022989"/>
    </source>
</evidence>
<name>A0AAW1QS90_9CHLO</name>
<sequence>MADRPVPFVSLGQLRANSADAPDPPHTKVHQGARLRESAASSATAADDSSVQIFPLASNRIHPSPSPQKAWGPTPSFLHRSSPANGMEPWQSSGASSAPPSPSHQTTESQQLLHPSPATGGDGHADTSANNGPARATMDSDLLKDSLEWKQSTTSNFLGQPSRLPLSGKKRRQSLVKGLGLRPGSRRSLAQRMAPALELISKGFNRAFPVTSPNTRKRRWWDLLSLVMVMYNAICVPYDAAFTPPTTMTREVLGYIIDALFLLDVCLTFRTAYVNIHGHLVLDGKDVATHYLKTWFLMDLMASLPFELLAPLFSESDGHLKLLAFLKTPRLLRLGRLMRIFERMRNANVIRILRLTIMMCLFGHWAACGWQLLALAMPHERWSFEPEMGRSYNYVLALYGSLQLMVGNGITTSGTPERIFVSVVLLLGACFYAIVVGNMSVLVSNLNATAARHRQRQDMVVQSARYLALPAPIQERIQGYYEHLITYSHPGREGMAMLADLPDSLYSDIIGHLSLATLAQVPVLLGCEPAFLRKLALHLRVEVCCFGETLFHSGDAGHEMFFISKGHMAVVNSHGELSRILGSGDFFGDVALLGPSIRSATCVALTHCDLHALHHSALHAAMKDFPISAEIIRRHARDTLKGASARVNGVRSADLARLSGSIGGVPVDSLPPGLHAGVAPPGVSHTKGTPIESQPAPASAVAARRAKFTSKAFTSTRATEQNYDFLAALAVEQAQQAAVPDDPEQQGMADQLSAVLHAVHASQEAILARLVAIDQRLTRMDADAGVTTEPQWL</sequence>
<feature type="compositionally biased region" description="Low complexity" evidence="12">
    <location>
        <begin position="38"/>
        <end position="50"/>
    </location>
</feature>
<dbReference type="PROSITE" id="PS50042">
    <property type="entry name" value="CNMP_BINDING_3"/>
    <property type="match status" value="1"/>
</dbReference>
<dbReference type="SUPFAM" id="SSF51206">
    <property type="entry name" value="cAMP-binding domain-like"/>
    <property type="match status" value="1"/>
</dbReference>